<feature type="transmembrane region" description="Helical" evidence="2">
    <location>
        <begin position="265"/>
        <end position="282"/>
    </location>
</feature>
<comment type="caution">
    <text evidence="4">The sequence shown here is derived from an EMBL/GenBank/DDBJ whole genome shotgun (WGS) entry which is preliminary data.</text>
</comment>
<feature type="transmembrane region" description="Helical" evidence="2">
    <location>
        <begin position="241"/>
        <end position="259"/>
    </location>
</feature>
<gene>
    <name evidence="4" type="ORF">EUA07_13460</name>
</gene>
<keyword evidence="2" id="KW-0472">Membrane</keyword>
<keyword evidence="5" id="KW-1185">Reference proteome</keyword>
<evidence type="ECO:0000256" key="1">
    <source>
        <dbReference type="SAM" id="MobiDB-lite"/>
    </source>
</evidence>
<feature type="domain" description="DUF2157" evidence="3">
    <location>
        <begin position="77"/>
        <end position="202"/>
    </location>
</feature>
<keyword evidence="2" id="KW-0812">Transmembrane</keyword>
<feature type="transmembrane region" description="Helical" evidence="2">
    <location>
        <begin position="126"/>
        <end position="147"/>
    </location>
</feature>
<sequence>MTSVSTRARSSPGSTSGRRRGWKTRAAGHDLGLWRSAAPGDRCGVEKEVVMNETTTRRRGHLHVPHQRAPLEAQVRDWVTEGIISEEQAARIRDRARVPVPETREQETQRVTGFGGAELRSYAVEALGYLGGLLVVIAATLLANLYWSDLGVGARLGVLAGAAVGLVAAGSLTPAGRGDAWSRLRSVLWAAATVAAAGFTAVLADEVLDLRGTDMGLTVSGTATAVAALLWLAHRVPLQQIVLMVGAMLTAGAAMDQFLDGDWAIGIGIWAVALAWLALGWTEVLRPPAMAMSFGALGMVFGASATMSGDAGIVLGLVTVVGVVLVAVIARELPMLAAGALGTLMIVPRAVNEWFPGDLAAPFVLLALGAGLVALAVWIARSRT</sequence>
<dbReference type="AlphaFoldDB" id="A0A4Q2SA26"/>
<feature type="transmembrane region" description="Helical" evidence="2">
    <location>
        <begin position="153"/>
        <end position="175"/>
    </location>
</feature>
<keyword evidence="2" id="KW-1133">Transmembrane helix</keyword>
<organism evidence="4 5">
    <name type="scientific">Nocardioides ganghwensis</name>
    <dbReference type="NCBI Taxonomy" id="252230"/>
    <lineage>
        <taxon>Bacteria</taxon>
        <taxon>Bacillati</taxon>
        <taxon>Actinomycetota</taxon>
        <taxon>Actinomycetes</taxon>
        <taxon>Propionibacteriales</taxon>
        <taxon>Nocardioidaceae</taxon>
        <taxon>Nocardioides</taxon>
    </lineage>
</organism>
<evidence type="ECO:0000259" key="3">
    <source>
        <dbReference type="Pfam" id="PF09925"/>
    </source>
</evidence>
<accession>A0A4Q2SA26</accession>
<dbReference type="Pfam" id="PF09925">
    <property type="entry name" value="DUF2157"/>
    <property type="match status" value="1"/>
</dbReference>
<feature type="transmembrane region" description="Helical" evidence="2">
    <location>
        <begin position="187"/>
        <end position="204"/>
    </location>
</feature>
<dbReference type="Proteomes" id="UP000293291">
    <property type="component" value="Unassembled WGS sequence"/>
</dbReference>
<feature type="transmembrane region" description="Helical" evidence="2">
    <location>
        <begin position="313"/>
        <end position="330"/>
    </location>
</feature>
<name>A0A4Q2SA26_9ACTN</name>
<feature type="transmembrane region" description="Helical" evidence="2">
    <location>
        <begin position="216"/>
        <end position="234"/>
    </location>
</feature>
<evidence type="ECO:0000256" key="2">
    <source>
        <dbReference type="SAM" id="Phobius"/>
    </source>
</evidence>
<proteinExistence type="predicted"/>
<protein>
    <submittedName>
        <fullName evidence="4">DUF2157 domain-containing protein</fullName>
    </submittedName>
</protein>
<dbReference type="InterPro" id="IPR018677">
    <property type="entry name" value="DUF2157"/>
</dbReference>
<feature type="region of interest" description="Disordered" evidence="1">
    <location>
        <begin position="1"/>
        <end position="26"/>
    </location>
</feature>
<feature type="compositionally biased region" description="Low complexity" evidence="1">
    <location>
        <begin position="1"/>
        <end position="16"/>
    </location>
</feature>
<feature type="transmembrane region" description="Helical" evidence="2">
    <location>
        <begin position="363"/>
        <end position="380"/>
    </location>
</feature>
<evidence type="ECO:0000313" key="5">
    <source>
        <dbReference type="Proteomes" id="UP000293291"/>
    </source>
</evidence>
<evidence type="ECO:0000313" key="4">
    <source>
        <dbReference type="EMBL" id="RYC00699.1"/>
    </source>
</evidence>
<dbReference type="OrthoDB" id="3781062at2"/>
<reference evidence="4 5" key="1">
    <citation type="submission" date="2019-01" db="EMBL/GenBank/DDBJ databases">
        <title>Novel species of Nocardioides.</title>
        <authorList>
            <person name="Liu Q."/>
            <person name="Xin Y.-H."/>
        </authorList>
    </citation>
    <scope>NUCLEOTIDE SEQUENCE [LARGE SCALE GENOMIC DNA]</scope>
    <source>
        <strain evidence="4 5">CGMCC 4.6875</strain>
    </source>
</reference>
<dbReference type="EMBL" id="SDWU01000014">
    <property type="protein sequence ID" value="RYC00699.1"/>
    <property type="molecule type" value="Genomic_DNA"/>
</dbReference>